<gene>
    <name evidence="4" type="ORF">A2V49_03340</name>
</gene>
<evidence type="ECO:0000256" key="1">
    <source>
        <dbReference type="ARBA" id="ARBA00022729"/>
    </source>
</evidence>
<name>A0A1F4UKG3_UNCKA</name>
<keyword evidence="2" id="KW-1133">Transmembrane helix</keyword>
<evidence type="ECO:0000313" key="4">
    <source>
        <dbReference type="EMBL" id="OGC45444.1"/>
    </source>
</evidence>
<protein>
    <recommendedName>
        <fullName evidence="3">SbsA Ig-like domain-containing protein</fullName>
    </recommendedName>
</protein>
<dbReference type="InterPro" id="IPR032812">
    <property type="entry name" value="SbsA_Ig"/>
</dbReference>
<evidence type="ECO:0000259" key="3">
    <source>
        <dbReference type="Pfam" id="PF13205"/>
    </source>
</evidence>
<dbReference type="EMBL" id="MEUV01000036">
    <property type="protein sequence ID" value="OGC45444.1"/>
    <property type="molecule type" value="Genomic_DNA"/>
</dbReference>
<comment type="caution">
    <text evidence="4">The sequence shown here is derived from an EMBL/GenBank/DDBJ whole genome shotgun (WGS) entry which is preliminary data.</text>
</comment>
<dbReference type="AlphaFoldDB" id="A0A1F4UKG3"/>
<keyword evidence="2" id="KW-0812">Transmembrane</keyword>
<reference evidence="4 5" key="1">
    <citation type="journal article" date="2016" name="Nat. Commun.">
        <title>Thousands of microbial genomes shed light on interconnected biogeochemical processes in an aquifer system.</title>
        <authorList>
            <person name="Anantharaman K."/>
            <person name="Brown C.T."/>
            <person name="Hug L.A."/>
            <person name="Sharon I."/>
            <person name="Castelle C.J."/>
            <person name="Probst A.J."/>
            <person name="Thomas B.C."/>
            <person name="Singh A."/>
            <person name="Wilkins M.J."/>
            <person name="Karaoz U."/>
            <person name="Brodie E.L."/>
            <person name="Williams K.H."/>
            <person name="Hubbard S.S."/>
            <person name="Banfield J.F."/>
        </authorList>
    </citation>
    <scope>NUCLEOTIDE SEQUENCE [LARGE SCALE GENOMIC DNA]</scope>
</reference>
<organism evidence="4 5">
    <name type="scientific">candidate division WWE3 bacterium RBG_19FT_COMBO_34_6</name>
    <dbReference type="NCBI Taxonomy" id="1802612"/>
    <lineage>
        <taxon>Bacteria</taxon>
        <taxon>Katanobacteria</taxon>
    </lineage>
</organism>
<proteinExistence type="predicted"/>
<feature type="transmembrane region" description="Helical" evidence="2">
    <location>
        <begin position="12"/>
        <end position="31"/>
    </location>
</feature>
<keyword evidence="2" id="KW-0472">Membrane</keyword>
<evidence type="ECO:0000256" key="2">
    <source>
        <dbReference type="SAM" id="Phobius"/>
    </source>
</evidence>
<sequence>MNLFTKDPKIFFEIIFSIILVVLAALLILILNRDYFYTLHRETEKNEDVIPVANKDIQDHTDILYIKLDSPSYAMSNFDINPATTIEVYLAELVDVKEFVQSFSLINEQTNKKVDVGYMEETRKLEESGKGLHNWEKMWKQKITFIPNVTLSDKSSYIIEIAPFYHSADGASETRSAYKYEFTTTDRFGFLNSNLTSGKDFPVDEKIRITFKSPLNYNSLINNIDIEPSVGDIDLKITDKILQINNIFAHNTLYKITIPASTIDLYNRILGKDLIFEFKTTE</sequence>
<evidence type="ECO:0000313" key="5">
    <source>
        <dbReference type="Proteomes" id="UP000178615"/>
    </source>
</evidence>
<accession>A0A1F4UKG3</accession>
<keyword evidence="1" id="KW-0732">Signal</keyword>
<dbReference type="Proteomes" id="UP000178615">
    <property type="component" value="Unassembled WGS sequence"/>
</dbReference>
<feature type="domain" description="SbsA Ig-like" evidence="3">
    <location>
        <begin position="199"/>
        <end position="280"/>
    </location>
</feature>
<dbReference type="Pfam" id="PF13205">
    <property type="entry name" value="Big_5"/>
    <property type="match status" value="1"/>
</dbReference>